<reference evidence="3" key="1">
    <citation type="submission" date="2020-06" db="EMBL/GenBank/DDBJ databases">
        <authorList>
            <person name="Li T."/>
            <person name="Hu X."/>
            <person name="Zhang T."/>
            <person name="Song X."/>
            <person name="Zhang H."/>
            <person name="Dai N."/>
            <person name="Sheng W."/>
            <person name="Hou X."/>
            <person name="Wei L."/>
        </authorList>
    </citation>
    <scope>NUCLEOTIDE SEQUENCE</scope>
    <source>
        <strain evidence="3">3651</strain>
        <tissue evidence="3">Leaf</tissue>
    </source>
</reference>
<dbReference type="InterPro" id="IPR026960">
    <property type="entry name" value="RVT-Znf"/>
</dbReference>
<gene>
    <name evidence="3" type="ORF">Salat_1654800</name>
</gene>
<proteinExistence type="predicted"/>
<organism evidence="3 4">
    <name type="scientific">Sesamum alatum</name>
    <dbReference type="NCBI Taxonomy" id="300844"/>
    <lineage>
        <taxon>Eukaryota</taxon>
        <taxon>Viridiplantae</taxon>
        <taxon>Streptophyta</taxon>
        <taxon>Embryophyta</taxon>
        <taxon>Tracheophyta</taxon>
        <taxon>Spermatophyta</taxon>
        <taxon>Magnoliopsida</taxon>
        <taxon>eudicotyledons</taxon>
        <taxon>Gunneridae</taxon>
        <taxon>Pentapetalae</taxon>
        <taxon>asterids</taxon>
        <taxon>lamiids</taxon>
        <taxon>Lamiales</taxon>
        <taxon>Pedaliaceae</taxon>
        <taxon>Sesamum</taxon>
    </lineage>
</organism>
<feature type="domain" description="Reverse transcriptase zinc-binding" evidence="2">
    <location>
        <begin position="155"/>
        <end position="231"/>
    </location>
</feature>
<name>A0AAE1Y6Z8_9LAMI</name>
<dbReference type="AlphaFoldDB" id="A0AAE1Y6Z8"/>
<feature type="region of interest" description="Disordered" evidence="1">
    <location>
        <begin position="1"/>
        <end position="26"/>
    </location>
</feature>
<feature type="compositionally biased region" description="Polar residues" evidence="1">
    <location>
        <begin position="70"/>
        <end position="81"/>
    </location>
</feature>
<dbReference type="EMBL" id="JACGWO010000006">
    <property type="protein sequence ID" value="KAK4424612.1"/>
    <property type="molecule type" value="Genomic_DNA"/>
</dbReference>
<evidence type="ECO:0000313" key="4">
    <source>
        <dbReference type="Proteomes" id="UP001293254"/>
    </source>
</evidence>
<evidence type="ECO:0000259" key="2">
    <source>
        <dbReference type="Pfam" id="PF13966"/>
    </source>
</evidence>
<evidence type="ECO:0000256" key="1">
    <source>
        <dbReference type="SAM" id="MobiDB-lite"/>
    </source>
</evidence>
<feature type="compositionally biased region" description="Polar residues" evidence="1">
    <location>
        <begin position="1"/>
        <end position="12"/>
    </location>
</feature>
<sequence>MYPTPNLSSPGQRSPRPVNPSSIGPIASNQRLEGLVSSKPNRQSPLLLFHQYSSPSPNLIDLNIPIPNLESPNRYTTQSVSPKPHHPIPPRVGGPTVRGVRRRGRILPANRGGRGALKRKGVWRLTKNGVFTVRSAYKVAVELGNSRVASTSCVQPFSIDDDRGFCKKLWSSITPPRVRLQAWKFCYNAIMTLENLARRKPEVDSRCALCLTAPEAIKHVLLECHYSRVVWALSNILWELISEWSGNVADWFLRICGQPEK</sequence>
<reference evidence="3" key="2">
    <citation type="journal article" date="2024" name="Plant">
        <title>Genomic evolution and insights into agronomic trait innovations of Sesamum species.</title>
        <authorList>
            <person name="Miao H."/>
            <person name="Wang L."/>
            <person name="Qu L."/>
            <person name="Liu H."/>
            <person name="Sun Y."/>
            <person name="Le M."/>
            <person name="Wang Q."/>
            <person name="Wei S."/>
            <person name="Zheng Y."/>
            <person name="Lin W."/>
            <person name="Duan Y."/>
            <person name="Cao H."/>
            <person name="Xiong S."/>
            <person name="Wang X."/>
            <person name="Wei L."/>
            <person name="Li C."/>
            <person name="Ma Q."/>
            <person name="Ju M."/>
            <person name="Zhao R."/>
            <person name="Li G."/>
            <person name="Mu C."/>
            <person name="Tian Q."/>
            <person name="Mei H."/>
            <person name="Zhang T."/>
            <person name="Gao T."/>
            <person name="Zhang H."/>
        </authorList>
    </citation>
    <scope>NUCLEOTIDE SEQUENCE</scope>
    <source>
        <strain evidence="3">3651</strain>
    </source>
</reference>
<dbReference type="Proteomes" id="UP001293254">
    <property type="component" value="Unassembled WGS sequence"/>
</dbReference>
<keyword evidence="4" id="KW-1185">Reference proteome</keyword>
<feature type="region of interest" description="Disordered" evidence="1">
    <location>
        <begin position="70"/>
        <end position="98"/>
    </location>
</feature>
<protein>
    <recommendedName>
        <fullName evidence="2">Reverse transcriptase zinc-binding domain-containing protein</fullName>
    </recommendedName>
</protein>
<dbReference type="Pfam" id="PF13966">
    <property type="entry name" value="zf-RVT"/>
    <property type="match status" value="1"/>
</dbReference>
<comment type="caution">
    <text evidence="3">The sequence shown here is derived from an EMBL/GenBank/DDBJ whole genome shotgun (WGS) entry which is preliminary data.</text>
</comment>
<evidence type="ECO:0000313" key="3">
    <source>
        <dbReference type="EMBL" id="KAK4424612.1"/>
    </source>
</evidence>
<accession>A0AAE1Y6Z8</accession>